<organism evidence="13 14">
    <name type="scientific">Fictibacillus marinisediminis</name>
    <dbReference type="NCBI Taxonomy" id="2878389"/>
    <lineage>
        <taxon>Bacteria</taxon>
        <taxon>Bacillati</taxon>
        <taxon>Bacillota</taxon>
        <taxon>Bacilli</taxon>
        <taxon>Bacillales</taxon>
        <taxon>Fictibacillaceae</taxon>
        <taxon>Fictibacillus</taxon>
    </lineage>
</organism>
<dbReference type="InterPro" id="IPR036390">
    <property type="entry name" value="WH_DNA-bd_sf"/>
</dbReference>
<keyword evidence="9" id="KW-0804">Transcription</keyword>
<feature type="binding site" evidence="12">
    <location>
        <position position="126"/>
    </location>
    <ligand>
        <name>Fe cation</name>
        <dbReference type="ChEBI" id="CHEBI:24875"/>
    </ligand>
</feature>
<keyword evidence="4" id="KW-0678">Repressor</keyword>
<proteinExistence type="inferred from homology"/>
<accession>A0A9X1XCS6</accession>
<evidence type="ECO:0000256" key="11">
    <source>
        <dbReference type="PIRSR" id="PIRSR602481-1"/>
    </source>
</evidence>
<feature type="binding site" evidence="11">
    <location>
        <position position="134"/>
    </location>
    <ligand>
        <name>Zn(2+)</name>
        <dbReference type="ChEBI" id="CHEBI:29105"/>
    </ligand>
</feature>
<dbReference type="InterPro" id="IPR036388">
    <property type="entry name" value="WH-like_DNA-bd_sf"/>
</dbReference>
<dbReference type="AlphaFoldDB" id="A0A9X1XCS6"/>
<dbReference type="Pfam" id="PF01475">
    <property type="entry name" value="FUR"/>
    <property type="match status" value="1"/>
</dbReference>
<comment type="cofactor">
    <cofactor evidence="12">
        <name>Mn(2+)</name>
        <dbReference type="ChEBI" id="CHEBI:29035"/>
    </cofactor>
    <cofactor evidence="12">
        <name>Fe(2+)</name>
        <dbReference type="ChEBI" id="CHEBI:29033"/>
    </cofactor>
    <text evidence="12">Binds 1 Mn(2+) or Fe(2+) ion per subunit.</text>
</comment>
<evidence type="ECO:0000313" key="13">
    <source>
        <dbReference type="EMBL" id="MCK6258243.1"/>
    </source>
</evidence>
<evidence type="ECO:0000256" key="8">
    <source>
        <dbReference type="ARBA" id="ARBA00023125"/>
    </source>
</evidence>
<sequence length="140" mass="15990">MLTVDAEQVTKLKLKENGLRITPQRVLILQAIISSGGHLTAEEIHRQLPPFITLATVYNNLKSFVNLGIIQELSFGNGSSKYEVVDAKHYHVICESCQKIVDFNYPRLIEVEYAASRLTDYDVHHHTLEFYGLCKECRNK</sequence>
<dbReference type="FunFam" id="3.30.1490.190:FF:000003">
    <property type="entry name" value="Fur family transcriptional regulator"/>
    <property type="match status" value="1"/>
</dbReference>
<dbReference type="GO" id="GO:0000976">
    <property type="term" value="F:transcription cis-regulatory region binding"/>
    <property type="evidence" value="ECO:0007669"/>
    <property type="project" value="TreeGrafter"/>
</dbReference>
<dbReference type="CDD" id="cd07153">
    <property type="entry name" value="Fur_like"/>
    <property type="match status" value="1"/>
</dbReference>
<dbReference type="PANTHER" id="PTHR33202">
    <property type="entry name" value="ZINC UPTAKE REGULATION PROTEIN"/>
    <property type="match status" value="1"/>
</dbReference>
<keyword evidence="12" id="KW-0408">Iron</keyword>
<feature type="binding site" evidence="11">
    <location>
        <position position="137"/>
    </location>
    <ligand>
        <name>Zn(2+)</name>
        <dbReference type="ChEBI" id="CHEBI:29105"/>
    </ligand>
</feature>
<comment type="cofactor">
    <cofactor evidence="11">
        <name>Zn(2+)</name>
        <dbReference type="ChEBI" id="CHEBI:29105"/>
    </cofactor>
    <text evidence="11">Binds 1 zinc ion per subunit.</text>
</comment>
<dbReference type="RefSeq" id="WP_248253576.1">
    <property type="nucleotide sequence ID" value="NZ_JAIWJX010000002.1"/>
</dbReference>
<evidence type="ECO:0000256" key="3">
    <source>
        <dbReference type="ARBA" id="ARBA00022490"/>
    </source>
</evidence>
<comment type="caution">
    <text evidence="13">The sequence shown here is derived from an EMBL/GenBank/DDBJ whole genome shotgun (WGS) entry which is preliminary data.</text>
</comment>
<protein>
    <submittedName>
        <fullName evidence="13">Transcriptional repressor</fullName>
    </submittedName>
</protein>
<evidence type="ECO:0000256" key="5">
    <source>
        <dbReference type="ARBA" id="ARBA00022723"/>
    </source>
</evidence>
<keyword evidence="7" id="KW-0805">Transcription regulation</keyword>
<evidence type="ECO:0000256" key="10">
    <source>
        <dbReference type="ARBA" id="ARBA00023211"/>
    </source>
</evidence>
<evidence type="ECO:0000256" key="7">
    <source>
        <dbReference type="ARBA" id="ARBA00023015"/>
    </source>
</evidence>
<keyword evidence="14" id="KW-1185">Reference proteome</keyword>
<keyword evidence="6 11" id="KW-0862">Zinc</keyword>
<dbReference type="GO" id="GO:1900376">
    <property type="term" value="P:regulation of secondary metabolite biosynthetic process"/>
    <property type="evidence" value="ECO:0007669"/>
    <property type="project" value="TreeGrafter"/>
</dbReference>
<evidence type="ECO:0000256" key="9">
    <source>
        <dbReference type="ARBA" id="ARBA00023163"/>
    </source>
</evidence>
<keyword evidence="5 11" id="KW-0479">Metal-binding</keyword>
<dbReference type="SUPFAM" id="SSF46785">
    <property type="entry name" value="Winged helix' DNA-binding domain"/>
    <property type="match status" value="1"/>
</dbReference>
<evidence type="ECO:0000256" key="4">
    <source>
        <dbReference type="ARBA" id="ARBA00022491"/>
    </source>
</evidence>
<dbReference type="Gene3D" id="3.30.1490.190">
    <property type="match status" value="1"/>
</dbReference>
<comment type="similarity">
    <text evidence="2">Belongs to the Fur family.</text>
</comment>
<evidence type="ECO:0000313" key="14">
    <source>
        <dbReference type="Proteomes" id="UP001139011"/>
    </source>
</evidence>
<feature type="binding site" evidence="11">
    <location>
        <position position="94"/>
    </location>
    <ligand>
        <name>Zn(2+)</name>
        <dbReference type="ChEBI" id="CHEBI:29105"/>
    </ligand>
</feature>
<dbReference type="Proteomes" id="UP001139011">
    <property type="component" value="Unassembled WGS sequence"/>
</dbReference>
<dbReference type="PANTHER" id="PTHR33202:SF8">
    <property type="entry name" value="PEROXIDE-RESPONSIVE REPRESSOR PERR"/>
    <property type="match status" value="1"/>
</dbReference>
<keyword evidence="8" id="KW-0238">DNA-binding</keyword>
<feature type="binding site" evidence="11">
    <location>
        <position position="97"/>
    </location>
    <ligand>
        <name>Zn(2+)</name>
        <dbReference type="ChEBI" id="CHEBI:29105"/>
    </ligand>
</feature>
<dbReference type="GO" id="GO:0005737">
    <property type="term" value="C:cytoplasm"/>
    <property type="evidence" value="ECO:0007669"/>
    <property type="project" value="UniProtKB-SubCell"/>
</dbReference>
<name>A0A9X1XCS6_9BACL</name>
<dbReference type="GO" id="GO:0045892">
    <property type="term" value="P:negative regulation of DNA-templated transcription"/>
    <property type="evidence" value="ECO:0007669"/>
    <property type="project" value="TreeGrafter"/>
</dbReference>
<evidence type="ECO:0000256" key="12">
    <source>
        <dbReference type="PIRSR" id="PIRSR602481-2"/>
    </source>
</evidence>
<dbReference type="GO" id="GO:0008270">
    <property type="term" value="F:zinc ion binding"/>
    <property type="evidence" value="ECO:0007669"/>
    <property type="project" value="TreeGrafter"/>
</dbReference>
<dbReference type="EMBL" id="JAIWJX010000002">
    <property type="protein sequence ID" value="MCK6258243.1"/>
    <property type="molecule type" value="Genomic_DNA"/>
</dbReference>
<evidence type="ECO:0000256" key="6">
    <source>
        <dbReference type="ARBA" id="ARBA00022833"/>
    </source>
</evidence>
<dbReference type="InterPro" id="IPR043135">
    <property type="entry name" value="Fur_C"/>
</dbReference>
<gene>
    <name evidence="13" type="ORF">LCY76_16850</name>
</gene>
<keyword evidence="3" id="KW-0963">Cytoplasm</keyword>
<dbReference type="InterPro" id="IPR002481">
    <property type="entry name" value="FUR"/>
</dbReference>
<dbReference type="GO" id="GO:0003700">
    <property type="term" value="F:DNA-binding transcription factor activity"/>
    <property type="evidence" value="ECO:0007669"/>
    <property type="project" value="InterPro"/>
</dbReference>
<dbReference type="Gene3D" id="1.10.10.10">
    <property type="entry name" value="Winged helix-like DNA-binding domain superfamily/Winged helix DNA-binding domain"/>
    <property type="match status" value="1"/>
</dbReference>
<reference evidence="13" key="1">
    <citation type="submission" date="2021-09" db="EMBL/GenBank/DDBJ databases">
        <title>Genome analysis of Fictibacillus sp. KIGAM418 isolated from marine sediment.</title>
        <authorList>
            <person name="Seo M.-J."/>
            <person name="Cho E.-S."/>
            <person name="Hwang C.Y."/>
        </authorList>
    </citation>
    <scope>NUCLEOTIDE SEQUENCE</scope>
    <source>
        <strain evidence="13">KIGAM418</strain>
    </source>
</reference>
<comment type="subcellular location">
    <subcellularLocation>
        <location evidence="1">Cytoplasm</location>
    </subcellularLocation>
</comment>
<evidence type="ECO:0000256" key="1">
    <source>
        <dbReference type="ARBA" id="ARBA00004496"/>
    </source>
</evidence>
<evidence type="ECO:0000256" key="2">
    <source>
        <dbReference type="ARBA" id="ARBA00007957"/>
    </source>
</evidence>
<keyword evidence="10" id="KW-0464">Manganese</keyword>